<feature type="transmembrane region" description="Helical" evidence="1">
    <location>
        <begin position="68"/>
        <end position="88"/>
    </location>
</feature>
<feature type="transmembrane region" description="Helical" evidence="1">
    <location>
        <begin position="41"/>
        <end position="61"/>
    </location>
</feature>
<dbReference type="EMBL" id="WMKA01000007">
    <property type="protein sequence ID" value="MTG88292.1"/>
    <property type="molecule type" value="Genomic_DNA"/>
</dbReference>
<comment type="caution">
    <text evidence="2">The sequence shown here is derived from an EMBL/GenBank/DDBJ whole genome shotgun (WGS) entry which is preliminary data.</text>
</comment>
<dbReference type="RefSeq" id="WP_155098446.1">
    <property type="nucleotide sequence ID" value="NZ_WMKA01000007.1"/>
</dbReference>
<keyword evidence="1" id="KW-0472">Membrane</keyword>
<sequence length="255" mass="26469">MSGAAAPAAPTGARATRKVRHHAAASGLGAVRHVSASTPNAPAWTVVVVLVLVFSVGPALVGNAGVGAIGYLLPSFVAIAAVILWFLASEKLVVLDHGILVGSFAPFQRPVAVPFAALDVTSVRAVVASQRTLGLLLADRGVSTASRTVLWSRRAVTFVGVAPRALRQARARGEHVDLGTASAVDLWVFSARDPRRQEQVVRALGDAARAAGVPGAEHVEARALPAQPVPVSPQGADRLAIPERFRSARARQPAR</sequence>
<name>A0A6N7ZG44_9MICO</name>
<keyword evidence="1" id="KW-1133">Transmembrane helix</keyword>
<gene>
    <name evidence="2" type="ORF">GJV82_04910</name>
</gene>
<evidence type="ECO:0000256" key="1">
    <source>
        <dbReference type="SAM" id="Phobius"/>
    </source>
</evidence>
<reference evidence="2 3" key="1">
    <citation type="submission" date="2019-11" db="EMBL/GenBank/DDBJ databases">
        <title>Cellulosimicrobium composti sp. nov. isolated from a compost.</title>
        <authorList>
            <person name="Yang Y."/>
        </authorList>
    </citation>
    <scope>NUCLEOTIDE SEQUENCE [LARGE SCALE GENOMIC DNA]</scope>
    <source>
        <strain evidence="2 3">BIT-GX5</strain>
    </source>
</reference>
<proteinExistence type="predicted"/>
<accession>A0A6N7ZG44</accession>
<protein>
    <recommendedName>
        <fullName evidence="4">PH domain-containing protein</fullName>
    </recommendedName>
</protein>
<organism evidence="2 3">
    <name type="scientific">Cellulosimicrobium composti</name>
    <dbReference type="NCBI Taxonomy" id="2672572"/>
    <lineage>
        <taxon>Bacteria</taxon>
        <taxon>Bacillati</taxon>
        <taxon>Actinomycetota</taxon>
        <taxon>Actinomycetes</taxon>
        <taxon>Micrococcales</taxon>
        <taxon>Promicromonosporaceae</taxon>
        <taxon>Cellulosimicrobium</taxon>
    </lineage>
</organism>
<evidence type="ECO:0008006" key="4">
    <source>
        <dbReference type="Google" id="ProtNLM"/>
    </source>
</evidence>
<keyword evidence="1" id="KW-0812">Transmembrane</keyword>
<evidence type="ECO:0000313" key="2">
    <source>
        <dbReference type="EMBL" id="MTG88292.1"/>
    </source>
</evidence>
<evidence type="ECO:0000313" key="3">
    <source>
        <dbReference type="Proteomes" id="UP000440668"/>
    </source>
</evidence>
<dbReference type="Proteomes" id="UP000440668">
    <property type="component" value="Unassembled WGS sequence"/>
</dbReference>
<dbReference type="AlphaFoldDB" id="A0A6N7ZG44"/>